<name>A0A919U9R0_9ACTN</name>
<proteinExistence type="predicted"/>
<dbReference type="Gene3D" id="3.90.79.40">
    <property type="entry name" value="EvaA sugar 2,3-dehydratase subunit"/>
    <property type="match status" value="2"/>
</dbReference>
<protein>
    <submittedName>
        <fullName evidence="2">NDP-hexose 2,3-dehydratase</fullName>
    </submittedName>
</protein>
<dbReference type="AlphaFoldDB" id="A0A919U9R0"/>
<feature type="domain" description="dTDP-4-dehydro-6-deoxy-alpha-D-glucopyranose 2,3-dehydratase" evidence="1">
    <location>
        <begin position="34"/>
        <end position="235"/>
    </location>
</feature>
<dbReference type="Proteomes" id="UP000660611">
    <property type="component" value="Unassembled WGS sequence"/>
</dbReference>
<dbReference type="GO" id="GO:0016829">
    <property type="term" value="F:lyase activity"/>
    <property type="evidence" value="ECO:0007669"/>
    <property type="project" value="InterPro"/>
</dbReference>
<organism evidence="2 3">
    <name type="scientific">Dactylosporangium siamense</name>
    <dbReference type="NCBI Taxonomy" id="685454"/>
    <lineage>
        <taxon>Bacteria</taxon>
        <taxon>Bacillati</taxon>
        <taxon>Actinomycetota</taxon>
        <taxon>Actinomycetes</taxon>
        <taxon>Micromonosporales</taxon>
        <taxon>Micromonosporaceae</taxon>
        <taxon>Dactylosporangium</taxon>
    </lineage>
</organism>
<evidence type="ECO:0000313" key="3">
    <source>
        <dbReference type="Proteomes" id="UP000660611"/>
    </source>
</evidence>
<sequence>MATEILLEAREDGELPGRFARSAAATSGVSLRTADVPEWFAQRRRAHEFRVRRIPFAQLDRWDFDQETGNLRHRTGRFFTIEGLAVSAADDPTPIWQQPIIVQPEIGILGILAKEFNGILHFLMQAKMEPGNTNLLQLSPTVQATHSNYTGVHDGAPVRYLDYFTQLDRHRVLADVLQSEHGSWFFQKSNRNMIVETDDDVPLDDDFRWLTLGQIGELFRRDNVVNMDARTVLACAPTVHDEAGALDSDTGLLSWLTTERSRQRIRAALVPLDGLDGWTRSDTELDHHREHYFRVVAVAVEAGNREVTAWTQPLIEPDGPGVHAFLCRSFGGVPHLLVNARAEGGLLDAVELGPTVQCQPAYHVDPLTGQRSPFLDAVLRAEPERILYAARHCEEGGRFLRAESRYMVVEADEHEAPTEPPAGYRWVTPGQLASLARYSRYVNVQARTLLAVINTGAVRF</sequence>
<feature type="domain" description="dTDP-4-dehydro-6-deoxy-alpha-D-glucopyranose 2,3-dehydratase" evidence="1">
    <location>
        <begin position="251"/>
        <end position="452"/>
    </location>
</feature>
<dbReference type="InterPro" id="IPR038153">
    <property type="entry name" value="EvaA-like_sf"/>
</dbReference>
<evidence type="ECO:0000259" key="1">
    <source>
        <dbReference type="Pfam" id="PF03559"/>
    </source>
</evidence>
<comment type="caution">
    <text evidence="2">The sequence shown here is derived from an EMBL/GenBank/DDBJ whole genome shotgun (WGS) entry which is preliminary data.</text>
</comment>
<evidence type="ECO:0000313" key="2">
    <source>
        <dbReference type="EMBL" id="GIG47172.1"/>
    </source>
</evidence>
<gene>
    <name evidence="2" type="ORF">Dsi01nite_052130</name>
</gene>
<accession>A0A919U9R0</accession>
<dbReference type="InterPro" id="IPR005212">
    <property type="entry name" value="EvaA-like"/>
</dbReference>
<dbReference type="Pfam" id="PF03559">
    <property type="entry name" value="Hexose_dehydrat"/>
    <property type="match status" value="2"/>
</dbReference>
<dbReference type="EMBL" id="BONQ01000081">
    <property type="protein sequence ID" value="GIG47172.1"/>
    <property type="molecule type" value="Genomic_DNA"/>
</dbReference>
<reference evidence="2" key="1">
    <citation type="submission" date="2021-01" db="EMBL/GenBank/DDBJ databases">
        <title>Whole genome shotgun sequence of Dactylosporangium siamense NBRC 106093.</title>
        <authorList>
            <person name="Komaki H."/>
            <person name="Tamura T."/>
        </authorList>
    </citation>
    <scope>NUCLEOTIDE SEQUENCE</scope>
    <source>
        <strain evidence="2">NBRC 106093</strain>
    </source>
</reference>
<dbReference type="RefSeq" id="WP_203848902.1">
    <property type="nucleotide sequence ID" value="NZ_BAAAVW010000017.1"/>
</dbReference>
<keyword evidence="3" id="KW-1185">Reference proteome</keyword>